<organism evidence="1 2">
    <name type="scientific">Caenorhabditis japonica</name>
    <dbReference type="NCBI Taxonomy" id="281687"/>
    <lineage>
        <taxon>Eukaryota</taxon>
        <taxon>Metazoa</taxon>
        <taxon>Ecdysozoa</taxon>
        <taxon>Nematoda</taxon>
        <taxon>Chromadorea</taxon>
        <taxon>Rhabditida</taxon>
        <taxon>Rhabditina</taxon>
        <taxon>Rhabditomorpha</taxon>
        <taxon>Rhabditoidea</taxon>
        <taxon>Rhabditidae</taxon>
        <taxon>Peloderinae</taxon>
        <taxon>Caenorhabditis</taxon>
    </lineage>
</organism>
<dbReference type="AlphaFoldDB" id="A0A8R1EA72"/>
<keyword evidence="2" id="KW-1185">Reference proteome</keyword>
<protein>
    <submittedName>
        <fullName evidence="1">Uncharacterized protein</fullName>
    </submittedName>
</protein>
<dbReference type="Proteomes" id="UP000005237">
    <property type="component" value="Unassembled WGS sequence"/>
</dbReference>
<reference evidence="2" key="1">
    <citation type="submission" date="2010-08" db="EMBL/GenBank/DDBJ databases">
        <authorList>
            <consortium name="Caenorhabditis japonica Sequencing Consortium"/>
            <person name="Wilson R.K."/>
        </authorList>
    </citation>
    <scope>NUCLEOTIDE SEQUENCE [LARGE SCALE GENOMIC DNA]</scope>
    <source>
        <strain evidence="2">DF5081</strain>
    </source>
</reference>
<evidence type="ECO:0000313" key="1">
    <source>
        <dbReference type="EnsemblMetazoa" id="CJA30871.1"/>
    </source>
</evidence>
<sequence length="95" mass="10593">MTSYNTSSSTPVYKAVETGDVTEFFSFPSLENTEQNNMKKKNTTKKMVLNESNIKEFLNMIAPREEVERQDAKLRAKLNAGKAARISAMGPAKGM</sequence>
<reference evidence="1" key="2">
    <citation type="submission" date="2022-06" db="UniProtKB">
        <authorList>
            <consortium name="EnsemblMetazoa"/>
        </authorList>
    </citation>
    <scope>IDENTIFICATION</scope>
    <source>
        <strain evidence="1">DF5081</strain>
    </source>
</reference>
<evidence type="ECO:0000313" key="2">
    <source>
        <dbReference type="Proteomes" id="UP000005237"/>
    </source>
</evidence>
<name>A0A8R1EA72_CAEJA</name>
<proteinExistence type="predicted"/>
<accession>A0A8R1EA72</accession>
<dbReference type="EnsemblMetazoa" id="CJA30871.1">
    <property type="protein sequence ID" value="CJA30871.1"/>
    <property type="gene ID" value="WBGene00206718"/>
</dbReference>